<accession>A0AAV5NZ12</accession>
<keyword evidence="4" id="KW-1185">Reference proteome</keyword>
<proteinExistence type="predicted"/>
<feature type="signal peptide" evidence="2">
    <location>
        <begin position="1"/>
        <end position="29"/>
    </location>
</feature>
<reference evidence="4" key="1">
    <citation type="journal article" date="2019" name="Int. J. Syst. Evol. Microbiol.">
        <title>The Global Catalogue of Microorganisms (GCM) 10K type strain sequencing project: providing services to taxonomists for standard genome sequencing and annotation.</title>
        <authorList>
            <consortium name="The Broad Institute Genomics Platform"/>
            <consortium name="The Broad Institute Genome Sequencing Center for Infectious Disease"/>
            <person name="Wu L."/>
            <person name="Ma J."/>
        </authorList>
    </citation>
    <scope>NUCLEOTIDE SEQUENCE [LARGE SCALE GENOMIC DNA]</scope>
    <source>
        <strain evidence="4">NBRC 15640</strain>
    </source>
</reference>
<dbReference type="RefSeq" id="WP_126609403.1">
    <property type="nucleotide sequence ID" value="NZ_AP025145.1"/>
</dbReference>
<keyword evidence="1" id="KW-0812">Transmembrane</keyword>
<dbReference type="InterPro" id="IPR025738">
    <property type="entry name" value="BatD"/>
</dbReference>
<dbReference type="PANTHER" id="PTHR40940:SF1">
    <property type="entry name" value="PROTEIN BATD"/>
    <property type="match status" value="1"/>
</dbReference>
<name>A0AAV5NZ12_9VIBR</name>
<keyword evidence="1" id="KW-1133">Transmembrane helix</keyword>
<evidence type="ECO:0000313" key="4">
    <source>
        <dbReference type="Proteomes" id="UP001156690"/>
    </source>
</evidence>
<evidence type="ECO:0000256" key="2">
    <source>
        <dbReference type="SAM" id="SignalP"/>
    </source>
</evidence>
<gene>
    <name evidence="3" type="ORF">GCM10007932_51500</name>
</gene>
<protein>
    <recommendedName>
        <fullName evidence="5">Protein BatD</fullName>
    </recommendedName>
</protein>
<evidence type="ECO:0000256" key="1">
    <source>
        <dbReference type="SAM" id="Phobius"/>
    </source>
</evidence>
<dbReference type="AlphaFoldDB" id="A0AAV5NZ12"/>
<dbReference type="PANTHER" id="PTHR40940">
    <property type="entry name" value="PROTEIN BATD-RELATED"/>
    <property type="match status" value="1"/>
</dbReference>
<dbReference type="EMBL" id="BSNX01000075">
    <property type="protein sequence ID" value="GLQ75787.1"/>
    <property type="molecule type" value="Genomic_DNA"/>
</dbReference>
<comment type="caution">
    <text evidence="3">The sequence shown here is derived from an EMBL/GenBank/DDBJ whole genome shotgun (WGS) entry which is preliminary data.</text>
</comment>
<feature type="transmembrane region" description="Helical" evidence="1">
    <location>
        <begin position="422"/>
        <end position="444"/>
    </location>
</feature>
<organism evidence="3 4">
    <name type="scientific">Vibrio penaeicida</name>
    <dbReference type="NCBI Taxonomy" id="104609"/>
    <lineage>
        <taxon>Bacteria</taxon>
        <taxon>Pseudomonadati</taxon>
        <taxon>Pseudomonadota</taxon>
        <taxon>Gammaproteobacteria</taxon>
        <taxon>Vibrionales</taxon>
        <taxon>Vibrionaceae</taxon>
        <taxon>Vibrio</taxon>
    </lineage>
</organism>
<evidence type="ECO:0000313" key="3">
    <source>
        <dbReference type="EMBL" id="GLQ75787.1"/>
    </source>
</evidence>
<keyword evidence="2" id="KW-0732">Signal</keyword>
<feature type="chain" id="PRO_5043708527" description="Protein BatD" evidence="2">
    <location>
        <begin position="30"/>
        <end position="542"/>
    </location>
</feature>
<sequence>MVIRNFLSSVRWFFSFTVLLALATPTAFANDAVATATVSRTSVAKDEVFQLKVSVNKRVSNSKVDFSILQPAFYMGRPSFGSYTNSVNGKTTVSSEWTVALAATQTGILKIPSFDIDGAKTAPIAIQVTNDRNARTQDDVIQLAANIEKSDLYEGERTTLHARLIIKADLRRLQNTNIESAFGEGLSIEPIGESNQYQSVVDGVEATVVDQSFYVIPERAGTLTLHPPRLKGALIESSGTRSSGTRLIQLDKSAPAITLTVKAKPSTYQGAWLPTPSLMVDQLWQDEEGNRITSDAFTTKVGSPIQRTLVIRAKNLSQQQMPNLKVTYPAQIRVYDEAPQFSQGNNGDIIMTVKQVLIAKETGQFELPAVSVRWWNSETGREQTSTASPMSVTVEEGEVSDSIPVVQPVLPQQTITVTDSGFWPYLTALFALLWLATLALLWNVKRSPKYTPSKPINMKSDNSIEQLIQAVKNKDGILFDRIFREWAETIQLNDAILSQANTFRQSLYGKGEVIFDEHKFISEINGANKQKIADSSKVLASL</sequence>
<keyword evidence="1" id="KW-0472">Membrane</keyword>
<dbReference type="Proteomes" id="UP001156690">
    <property type="component" value="Unassembled WGS sequence"/>
</dbReference>
<evidence type="ECO:0008006" key="5">
    <source>
        <dbReference type="Google" id="ProtNLM"/>
    </source>
</evidence>
<dbReference type="Pfam" id="PF13584">
    <property type="entry name" value="BatD"/>
    <property type="match status" value="1"/>
</dbReference>